<dbReference type="Proteomes" id="UP001056120">
    <property type="component" value="Linkage Group LG13"/>
</dbReference>
<sequence>MQKFGSGDGSSVYKSIEDAADRDVNIRLLQHLGVYPDYTEEPCNLASGRANEKNVTLLISDWFESGVLHAKVRISDSRDVYIGSANNDWKSLTQVKELGIYLVDCPTIARKVETFYNNLWTLGSLNHSAYTTKIWDQQWQISRTVPC</sequence>
<evidence type="ECO:0000313" key="2">
    <source>
        <dbReference type="Proteomes" id="UP001056120"/>
    </source>
</evidence>
<gene>
    <name evidence="1" type="ORF">L1987_41249</name>
</gene>
<comment type="caution">
    <text evidence="1">The sequence shown here is derived from an EMBL/GenBank/DDBJ whole genome shotgun (WGS) entry which is preliminary data.</text>
</comment>
<dbReference type="EMBL" id="CM042030">
    <property type="protein sequence ID" value="KAI3787065.1"/>
    <property type="molecule type" value="Genomic_DNA"/>
</dbReference>
<proteinExistence type="predicted"/>
<keyword evidence="2" id="KW-1185">Reference proteome</keyword>
<reference evidence="2" key="1">
    <citation type="journal article" date="2022" name="Mol. Ecol. Resour.">
        <title>The genomes of chicory, endive, great burdock and yacon provide insights into Asteraceae palaeo-polyploidization history and plant inulin production.</title>
        <authorList>
            <person name="Fan W."/>
            <person name="Wang S."/>
            <person name="Wang H."/>
            <person name="Wang A."/>
            <person name="Jiang F."/>
            <person name="Liu H."/>
            <person name="Zhao H."/>
            <person name="Xu D."/>
            <person name="Zhang Y."/>
        </authorList>
    </citation>
    <scope>NUCLEOTIDE SEQUENCE [LARGE SCALE GENOMIC DNA]</scope>
    <source>
        <strain evidence="2">cv. Yunnan</strain>
    </source>
</reference>
<organism evidence="1 2">
    <name type="scientific">Smallanthus sonchifolius</name>
    <dbReference type="NCBI Taxonomy" id="185202"/>
    <lineage>
        <taxon>Eukaryota</taxon>
        <taxon>Viridiplantae</taxon>
        <taxon>Streptophyta</taxon>
        <taxon>Embryophyta</taxon>
        <taxon>Tracheophyta</taxon>
        <taxon>Spermatophyta</taxon>
        <taxon>Magnoliopsida</taxon>
        <taxon>eudicotyledons</taxon>
        <taxon>Gunneridae</taxon>
        <taxon>Pentapetalae</taxon>
        <taxon>asterids</taxon>
        <taxon>campanulids</taxon>
        <taxon>Asterales</taxon>
        <taxon>Asteraceae</taxon>
        <taxon>Asteroideae</taxon>
        <taxon>Heliantheae alliance</taxon>
        <taxon>Millerieae</taxon>
        <taxon>Smallanthus</taxon>
    </lineage>
</organism>
<protein>
    <submittedName>
        <fullName evidence="1">Uncharacterized protein</fullName>
    </submittedName>
</protein>
<accession>A0ACB9GU94</accession>
<name>A0ACB9GU94_9ASTR</name>
<reference evidence="1 2" key="2">
    <citation type="journal article" date="2022" name="Mol. Ecol. Resour.">
        <title>The genomes of chicory, endive, great burdock and yacon provide insights into Asteraceae paleo-polyploidization history and plant inulin production.</title>
        <authorList>
            <person name="Fan W."/>
            <person name="Wang S."/>
            <person name="Wang H."/>
            <person name="Wang A."/>
            <person name="Jiang F."/>
            <person name="Liu H."/>
            <person name="Zhao H."/>
            <person name="Xu D."/>
            <person name="Zhang Y."/>
        </authorList>
    </citation>
    <scope>NUCLEOTIDE SEQUENCE [LARGE SCALE GENOMIC DNA]</scope>
    <source>
        <strain evidence="2">cv. Yunnan</strain>
        <tissue evidence="1">Leaves</tissue>
    </source>
</reference>
<evidence type="ECO:0000313" key="1">
    <source>
        <dbReference type="EMBL" id="KAI3787065.1"/>
    </source>
</evidence>